<dbReference type="PANTHER" id="PTHR10641">
    <property type="entry name" value="MYB FAMILY TRANSCRIPTION FACTOR"/>
    <property type="match status" value="1"/>
</dbReference>
<evidence type="ECO:0000256" key="3">
    <source>
        <dbReference type="ARBA" id="ARBA00023125"/>
    </source>
</evidence>
<organism evidence="8 9">
    <name type="scientific">Lupinus luteus</name>
    <name type="common">European yellow lupine</name>
    <dbReference type="NCBI Taxonomy" id="3873"/>
    <lineage>
        <taxon>Eukaryota</taxon>
        <taxon>Viridiplantae</taxon>
        <taxon>Streptophyta</taxon>
        <taxon>Embryophyta</taxon>
        <taxon>Tracheophyta</taxon>
        <taxon>Spermatophyta</taxon>
        <taxon>Magnoliopsida</taxon>
        <taxon>eudicotyledons</taxon>
        <taxon>Gunneridae</taxon>
        <taxon>Pentapetalae</taxon>
        <taxon>rosids</taxon>
        <taxon>fabids</taxon>
        <taxon>Fabales</taxon>
        <taxon>Fabaceae</taxon>
        <taxon>Papilionoideae</taxon>
        <taxon>50 kb inversion clade</taxon>
        <taxon>genistoids sensu lato</taxon>
        <taxon>core genistoids</taxon>
        <taxon>Genisteae</taxon>
        <taxon>Lupinus</taxon>
    </lineage>
</organism>
<reference evidence="8 9" key="1">
    <citation type="submission" date="2024-03" db="EMBL/GenBank/DDBJ databases">
        <authorList>
            <person name="Martinez-Hernandez J."/>
        </authorList>
    </citation>
    <scope>NUCLEOTIDE SEQUENCE [LARGE SCALE GENOMIC DNA]</scope>
</reference>
<dbReference type="InterPro" id="IPR017930">
    <property type="entry name" value="Myb_dom"/>
</dbReference>
<evidence type="ECO:0000256" key="2">
    <source>
        <dbReference type="ARBA" id="ARBA00022737"/>
    </source>
</evidence>
<name>A0AAV1W4L5_LUPLU</name>
<evidence type="ECO:0000313" key="8">
    <source>
        <dbReference type="EMBL" id="CAL0303926.1"/>
    </source>
</evidence>
<dbReference type="InterPro" id="IPR009057">
    <property type="entry name" value="Homeodomain-like_sf"/>
</dbReference>
<keyword evidence="4" id="KW-0539">Nucleus</keyword>
<evidence type="ECO:0000313" key="9">
    <source>
        <dbReference type="Proteomes" id="UP001497480"/>
    </source>
</evidence>
<dbReference type="InterPro" id="IPR001005">
    <property type="entry name" value="SANT/Myb"/>
</dbReference>
<dbReference type="FunFam" id="1.10.10.60:FF:000001">
    <property type="entry name" value="MYB-related transcription factor"/>
    <property type="match status" value="1"/>
</dbReference>
<dbReference type="Gene3D" id="1.10.10.60">
    <property type="entry name" value="Homeodomain-like"/>
    <property type="match status" value="2"/>
</dbReference>
<comment type="subcellular location">
    <subcellularLocation>
        <location evidence="1">Nucleus</location>
    </subcellularLocation>
</comment>
<accession>A0AAV1W4L5</accession>
<proteinExistence type="predicted"/>
<protein>
    <submittedName>
        <fullName evidence="8">Uncharacterized protein</fullName>
    </submittedName>
</protein>
<comment type="caution">
    <text evidence="8">The sequence shown here is derived from an EMBL/GenBank/DDBJ whole genome shotgun (WGS) entry which is preliminary data.</text>
</comment>
<dbReference type="Proteomes" id="UP001497480">
    <property type="component" value="Unassembled WGS sequence"/>
</dbReference>
<evidence type="ECO:0000256" key="4">
    <source>
        <dbReference type="ARBA" id="ARBA00023242"/>
    </source>
</evidence>
<dbReference type="SUPFAM" id="SSF46689">
    <property type="entry name" value="Homeodomain-like"/>
    <property type="match status" value="1"/>
</dbReference>
<dbReference type="EMBL" id="CAXHTB010000003">
    <property type="protein sequence ID" value="CAL0303926.1"/>
    <property type="molecule type" value="Genomic_DNA"/>
</dbReference>
<keyword evidence="3" id="KW-0238">DNA-binding</keyword>
<evidence type="ECO:0000256" key="5">
    <source>
        <dbReference type="SAM" id="MobiDB-lite"/>
    </source>
</evidence>
<evidence type="ECO:0000259" key="7">
    <source>
        <dbReference type="PROSITE" id="PS51294"/>
    </source>
</evidence>
<gene>
    <name evidence="8" type="ORF">LLUT_LOCUS4986</name>
</gene>
<feature type="domain" description="HTH myb-type" evidence="7">
    <location>
        <begin position="9"/>
        <end position="61"/>
    </location>
</feature>
<dbReference type="PANTHER" id="PTHR10641:SF1388">
    <property type="entry name" value="MYB TRANSCRIPTION FACTOR"/>
    <property type="match status" value="1"/>
</dbReference>
<dbReference type="PROSITE" id="PS50090">
    <property type="entry name" value="MYB_LIKE"/>
    <property type="match status" value="2"/>
</dbReference>
<evidence type="ECO:0000259" key="6">
    <source>
        <dbReference type="PROSITE" id="PS50090"/>
    </source>
</evidence>
<dbReference type="PROSITE" id="PS51294">
    <property type="entry name" value="HTH_MYB"/>
    <property type="match status" value="2"/>
</dbReference>
<feature type="domain" description="Myb-like" evidence="6">
    <location>
        <begin position="9"/>
        <end position="61"/>
    </location>
</feature>
<dbReference type="InterPro" id="IPR015495">
    <property type="entry name" value="Myb_TF_plants"/>
</dbReference>
<dbReference type="AlphaFoldDB" id="A0AAV1W4L5"/>
<keyword evidence="9" id="KW-1185">Reference proteome</keyword>
<feature type="compositionally biased region" description="Polar residues" evidence="5">
    <location>
        <begin position="143"/>
        <end position="162"/>
    </location>
</feature>
<dbReference type="GO" id="GO:0003677">
    <property type="term" value="F:DNA binding"/>
    <property type="evidence" value="ECO:0007669"/>
    <property type="project" value="UniProtKB-KW"/>
</dbReference>
<sequence length="244" mass="27843">MVRTPCSDKNGIKKGTWTPQEDVKLFAYVTKYGHWNWCQLPKFAGLARCGKSCRLRWKNYLKPGIKRGNYTEEEEETIVKLHAKFGNRWSKIASHLPGRSDNGIKNHWHARLKKQFQDSSVRNEKSVESTQERDISFEINDPFHNSSPSTPQTHDASPSSQQTSLNDFFCSTAESTSDSSYLNIVQDVDQVANFLDMDMGLLSGGYYTEFEVADFSYIPGELYAHFVSETECLSPVYDAQLWGL</sequence>
<evidence type="ECO:0000256" key="1">
    <source>
        <dbReference type="ARBA" id="ARBA00004123"/>
    </source>
</evidence>
<feature type="domain" description="Myb-like" evidence="6">
    <location>
        <begin position="62"/>
        <end position="112"/>
    </location>
</feature>
<dbReference type="CDD" id="cd00167">
    <property type="entry name" value="SANT"/>
    <property type="match status" value="2"/>
</dbReference>
<dbReference type="GO" id="GO:0005634">
    <property type="term" value="C:nucleus"/>
    <property type="evidence" value="ECO:0007669"/>
    <property type="project" value="UniProtKB-SubCell"/>
</dbReference>
<feature type="domain" description="HTH myb-type" evidence="7">
    <location>
        <begin position="62"/>
        <end position="116"/>
    </location>
</feature>
<keyword evidence="2" id="KW-0677">Repeat</keyword>
<dbReference type="SMART" id="SM00717">
    <property type="entry name" value="SANT"/>
    <property type="match status" value="2"/>
</dbReference>
<dbReference type="Pfam" id="PF00249">
    <property type="entry name" value="Myb_DNA-binding"/>
    <property type="match status" value="2"/>
</dbReference>
<feature type="region of interest" description="Disordered" evidence="5">
    <location>
        <begin position="139"/>
        <end position="162"/>
    </location>
</feature>